<dbReference type="Pfam" id="PF01642">
    <property type="entry name" value="MM_CoA_mutase"/>
    <property type="match status" value="1"/>
</dbReference>
<evidence type="ECO:0000313" key="2">
    <source>
        <dbReference type="EMBL" id="TDQ15150.1"/>
    </source>
</evidence>
<keyword evidence="3" id="KW-1185">Reference proteome</keyword>
<dbReference type="Gene3D" id="3.20.20.240">
    <property type="entry name" value="Methylmalonyl-CoA mutase"/>
    <property type="match status" value="1"/>
</dbReference>
<dbReference type="InterPro" id="IPR006099">
    <property type="entry name" value="MeMalonylCoA_mutase_a/b_cat"/>
</dbReference>
<dbReference type="OrthoDB" id="9762378at2"/>
<evidence type="ECO:0000259" key="1">
    <source>
        <dbReference type="Pfam" id="PF01642"/>
    </source>
</evidence>
<proteinExistence type="predicted"/>
<dbReference type="PANTHER" id="PTHR48101">
    <property type="entry name" value="METHYLMALONYL-COA MUTASE, MITOCHONDRIAL-RELATED"/>
    <property type="match status" value="1"/>
</dbReference>
<dbReference type="SUPFAM" id="SSF51703">
    <property type="entry name" value="Cobalamin (vitamin B12)-dependent enzymes"/>
    <property type="match status" value="1"/>
</dbReference>
<organism evidence="2 3">
    <name type="scientific">Algoriphagus boseongensis</name>
    <dbReference type="NCBI Taxonomy" id="1442587"/>
    <lineage>
        <taxon>Bacteria</taxon>
        <taxon>Pseudomonadati</taxon>
        <taxon>Bacteroidota</taxon>
        <taxon>Cytophagia</taxon>
        <taxon>Cytophagales</taxon>
        <taxon>Cyclobacteriaceae</taxon>
        <taxon>Algoriphagus</taxon>
    </lineage>
</organism>
<reference evidence="2 3" key="1">
    <citation type="submission" date="2019-03" db="EMBL/GenBank/DDBJ databases">
        <title>Genomic Encyclopedia of Type Strains, Phase III (KMG-III): the genomes of soil and plant-associated and newly described type strains.</title>
        <authorList>
            <person name="Whitman W."/>
        </authorList>
    </citation>
    <scope>NUCLEOTIDE SEQUENCE [LARGE SCALE GENOMIC DNA]</scope>
    <source>
        <strain evidence="2 3">CECT 8446</strain>
    </source>
</reference>
<accession>A0A4R6T1R4</accession>
<dbReference type="PANTHER" id="PTHR48101:SF1">
    <property type="entry name" value="METHYLMALONYL-COA MUTASE, LARGE SUBUNIT"/>
    <property type="match status" value="1"/>
</dbReference>
<dbReference type="EMBL" id="SNYF01000008">
    <property type="protein sequence ID" value="TDQ15150.1"/>
    <property type="molecule type" value="Genomic_DNA"/>
</dbReference>
<comment type="caution">
    <text evidence="2">The sequence shown here is derived from an EMBL/GenBank/DDBJ whole genome shotgun (WGS) entry which is preliminary data.</text>
</comment>
<protein>
    <submittedName>
        <fullName evidence="2">Heterodimeric methylmalonyl-CoA mutase small subunit</fullName>
    </submittedName>
</protein>
<feature type="domain" description="Methylmalonyl-CoA mutase alpha/beta chain catalytic" evidence="1">
    <location>
        <begin position="105"/>
        <end position="441"/>
    </location>
</feature>
<gene>
    <name evidence="2" type="ORF">DFQ04_3036</name>
</gene>
<dbReference type="RefSeq" id="WP_133557295.1">
    <property type="nucleotide sequence ID" value="NZ_SNYF01000008.1"/>
</dbReference>
<dbReference type="GO" id="GO:0016866">
    <property type="term" value="F:intramolecular transferase activity"/>
    <property type="evidence" value="ECO:0007669"/>
    <property type="project" value="InterPro"/>
</dbReference>
<name>A0A4R6T1R4_9BACT</name>
<sequence length="460" mass="52455">MNELFSEFDSVSKEEWIAQAKKDLRGKDFDQNLKSALWDRLAIDPFYTLEDRVAESFPTEFQAKSEIPGLPPRIWGNVVSVLPGDTNSSILNALENGADGLVLHLNGFENLDELVKGVFPEYISIWIKPIGNPLFVLNTFLGWIEKIDLDPEKLQGGFLWTPSDLVFEQNEVFQLGVELFTEIFELTDAFPNFKAFALKSSRYSESGANPLDALIFTLGELIEIIDQAQIKPEKVFKKALLEVSIGDAHFGEIARLKTFREIVSMLAGQYEVELESKELSLFSQTSDWSKSILDINTNLIRQTYEAMAGVFGGANFLWVRPFEEENCTEQERRIARNVSLILRDEAYLDKMIDPAAGSYYLEKLQEKITQEIQSGLLDLEKNGGWMAALNSGEIHSRVRAYREKIQNKVLDKNLSKIGANKYPASEKLRNDYPFHDFEEKSFELKPTRATYLFELLNQQL</sequence>
<dbReference type="InterPro" id="IPR016176">
    <property type="entry name" value="Cbl-dep_enz_cat"/>
</dbReference>
<dbReference type="AlphaFoldDB" id="A0A4R6T1R4"/>
<dbReference type="Proteomes" id="UP000294535">
    <property type="component" value="Unassembled WGS sequence"/>
</dbReference>
<evidence type="ECO:0000313" key="3">
    <source>
        <dbReference type="Proteomes" id="UP000294535"/>
    </source>
</evidence>
<dbReference type="GO" id="GO:0031419">
    <property type="term" value="F:cobalamin binding"/>
    <property type="evidence" value="ECO:0007669"/>
    <property type="project" value="InterPro"/>
</dbReference>